<dbReference type="KEGG" id="tva:4771356"/>
<reference evidence="1" key="2">
    <citation type="journal article" date="2007" name="Science">
        <title>Draft genome sequence of the sexually transmitted pathogen Trichomonas vaginalis.</title>
        <authorList>
            <person name="Carlton J.M."/>
            <person name="Hirt R.P."/>
            <person name="Silva J.C."/>
            <person name="Delcher A.L."/>
            <person name="Schatz M."/>
            <person name="Zhao Q."/>
            <person name="Wortman J.R."/>
            <person name="Bidwell S.L."/>
            <person name="Alsmark U.C.M."/>
            <person name="Besteiro S."/>
            <person name="Sicheritz-Ponten T."/>
            <person name="Noel C.J."/>
            <person name="Dacks J.B."/>
            <person name="Foster P.G."/>
            <person name="Simillion C."/>
            <person name="Van de Peer Y."/>
            <person name="Miranda-Saavedra D."/>
            <person name="Barton G.J."/>
            <person name="Westrop G.D."/>
            <person name="Mueller S."/>
            <person name="Dessi D."/>
            <person name="Fiori P.L."/>
            <person name="Ren Q."/>
            <person name="Paulsen I."/>
            <person name="Zhang H."/>
            <person name="Bastida-Corcuera F.D."/>
            <person name="Simoes-Barbosa A."/>
            <person name="Brown M.T."/>
            <person name="Hayes R.D."/>
            <person name="Mukherjee M."/>
            <person name="Okumura C.Y."/>
            <person name="Schneider R."/>
            <person name="Smith A.J."/>
            <person name="Vanacova S."/>
            <person name="Villalvazo M."/>
            <person name="Haas B.J."/>
            <person name="Pertea M."/>
            <person name="Feldblyum T.V."/>
            <person name="Utterback T.R."/>
            <person name="Shu C.L."/>
            <person name="Osoegawa K."/>
            <person name="de Jong P.J."/>
            <person name="Hrdy I."/>
            <person name="Horvathova L."/>
            <person name="Zubacova Z."/>
            <person name="Dolezal P."/>
            <person name="Malik S.B."/>
            <person name="Logsdon J.M. Jr."/>
            <person name="Henze K."/>
            <person name="Gupta A."/>
            <person name="Wang C.C."/>
            <person name="Dunne R.L."/>
            <person name="Upcroft J.A."/>
            <person name="Upcroft P."/>
            <person name="White O."/>
            <person name="Salzberg S.L."/>
            <person name="Tang P."/>
            <person name="Chiu C.-H."/>
            <person name="Lee Y.-S."/>
            <person name="Embley T.M."/>
            <person name="Coombs G.H."/>
            <person name="Mottram J.C."/>
            <person name="Tachezy J."/>
            <person name="Fraser-Liggett C.M."/>
            <person name="Johnson P.J."/>
        </authorList>
    </citation>
    <scope>NUCLEOTIDE SEQUENCE [LARGE SCALE GENOMIC DNA]</scope>
    <source>
        <strain evidence="1">G3</strain>
    </source>
</reference>
<dbReference type="AlphaFoldDB" id="A2E1Q0"/>
<dbReference type="Proteomes" id="UP000001542">
    <property type="component" value="Unassembled WGS sequence"/>
</dbReference>
<evidence type="ECO:0000313" key="1">
    <source>
        <dbReference type="EMBL" id="EAY13379.1"/>
    </source>
</evidence>
<keyword evidence="2" id="KW-1185">Reference proteome</keyword>
<dbReference type="Gene3D" id="1.25.10.10">
    <property type="entry name" value="Leucine-rich Repeat Variant"/>
    <property type="match status" value="1"/>
</dbReference>
<name>A2E1Q0_TRIV3</name>
<dbReference type="RefSeq" id="XP_001325602.1">
    <property type="nucleotide sequence ID" value="XM_001325567.1"/>
</dbReference>
<protein>
    <submittedName>
        <fullName evidence="1">Uncharacterized protein</fullName>
    </submittedName>
</protein>
<dbReference type="SUPFAM" id="SSF48371">
    <property type="entry name" value="ARM repeat"/>
    <property type="match status" value="1"/>
</dbReference>
<proteinExistence type="predicted"/>
<evidence type="ECO:0000313" key="2">
    <source>
        <dbReference type="Proteomes" id="UP000001542"/>
    </source>
</evidence>
<dbReference type="VEuPathDB" id="TrichDB:TVAGG3_0304150"/>
<dbReference type="EMBL" id="DS113286">
    <property type="protein sequence ID" value="EAY13379.1"/>
    <property type="molecule type" value="Genomic_DNA"/>
</dbReference>
<reference evidence="1" key="1">
    <citation type="submission" date="2006-10" db="EMBL/GenBank/DDBJ databases">
        <authorList>
            <person name="Amadeo P."/>
            <person name="Zhao Q."/>
            <person name="Wortman J."/>
            <person name="Fraser-Liggett C."/>
            <person name="Carlton J."/>
        </authorList>
    </citation>
    <scope>NUCLEOTIDE SEQUENCE</scope>
    <source>
        <strain evidence="1">G3</strain>
    </source>
</reference>
<dbReference type="InterPro" id="IPR016024">
    <property type="entry name" value="ARM-type_fold"/>
</dbReference>
<sequence>MLSSIRFAISTSHFSNIVEISSQIIPFISEFDQDFALKLLDNALQHFDDESSSQVCNLIISISQRIISEEIISAISVFVENAADFKNYSILPIISMFESILIMKPSYCDDLSNIAEFFLSKSETKDIFVNSINSLSIFVVLYPDANVTKEIIDLFIKSLGNAFVMLKLSAAIALIASSKPELLQKYTKEISEFIINCIKQKTDSGVILRGLFAFNYCGKMEGFETSKVCSQAIELITSNDAQIRALSLKTILKYKDDSMNDLIHNAVKESLTKTNNKSFLESASEFYYNAQHKHYFRDLIKINSNDIPSVVGLSLNTKHIQKYIEKDDLLSIKIIGNYAMRRHISTNPELVEHLFALASQNNEKSIAASNSIGLAASKSSSILGKVLEQSKDESKSQSTITALASFVEHVSESKADNKVLEEIFIYFKDCHGGEKNARTCSQSISYLYEHSDVILEKCFEFPSEITFHALALYFPRIKDEKKASRIVQNVIEHINSDKPLLTVHLLSVLAENNKSENGEKVIFDNYEKIVSCTEFKQNHIVEQAVGTAVIKTDAGQHMRATAVSLLAAIIDKANDYEFAKNLLNVTLKALTDPKPEVSTKAVFLLKKLSFLNGIVLQEVQDEIIEKLTIFERNLFSQETNDEKNDILEQNTKLDDEKIEKFLIDTAAALSIAHCNNQKVKEYRKRFEGKSAFSSALSEEKTFKMQNVNKETSIYKFMTEFAPEIALIFKD</sequence>
<organism evidence="1 2">
    <name type="scientific">Trichomonas vaginalis (strain ATCC PRA-98 / G3)</name>
    <dbReference type="NCBI Taxonomy" id="412133"/>
    <lineage>
        <taxon>Eukaryota</taxon>
        <taxon>Metamonada</taxon>
        <taxon>Parabasalia</taxon>
        <taxon>Trichomonadida</taxon>
        <taxon>Trichomonadidae</taxon>
        <taxon>Trichomonas</taxon>
    </lineage>
</organism>
<dbReference type="InterPro" id="IPR011989">
    <property type="entry name" value="ARM-like"/>
</dbReference>
<accession>A2E1Q0</accession>
<dbReference type="InParanoid" id="A2E1Q0"/>
<gene>
    <name evidence="1" type="ORF">TVAG_424100</name>
</gene>
<dbReference type="VEuPathDB" id="TrichDB:TVAG_424100"/>